<feature type="transmembrane region" description="Helical" evidence="1">
    <location>
        <begin position="6"/>
        <end position="24"/>
    </location>
</feature>
<organism evidence="2 3">
    <name type="scientific">Clostridium yunnanense</name>
    <dbReference type="NCBI Taxonomy" id="2800325"/>
    <lineage>
        <taxon>Bacteria</taxon>
        <taxon>Bacillati</taxon>
        <taxon>Bacillota</taxon>
        <taxon>Clostridia</taxon>
        <taxon>Eubacteriales</taxon>
        <taxon>Clostridiaceae</taxon>
        <taxon>Clostridium</taxon>
    </lineage>
</organism>
<gene>
    <name evidence="2" type="ORF">JHL18_20560</name>
</gene>
<keyword evidence="2" id="KW-0251">Elongation factor</keyword>
<comment type="caution">
    <text evidence="2">The sequence shown here is derived from an EMBL/GenBank/DDBJ whole genome shotgun (WGS) entry which is preliminary data.</text>
</comment>
<keyword evidence="1" id="KW-0472">Membrane</keyword>
<evidence type="ECO:0000313" key="2">
    <source>
        <dbReference type="EMBL" id="MBK1813020.1"/>
    </source>
</evidence>
<protein>
    <submittedName>
        <fullName evidence="2">Transcription elongation factor GreAB</fullName>
    </submittedName>
</protein>
<dbReference type="EMBL" id="JAENHN010000054">
    <property type="protein sequence ID" value="MBK1813020.1"/>
    <property type="molecule type" value="Genomic_DNA"/>
</dbReference>
<dbReference type="RefSeq" id="WP_200272758.1">
    <property type="nucleotide sequence ID" value="NZ_JAENHN010000054.1"/>
</dbReference>
<dbReference type="GO" id="GO:0003746">
    <property type="term" value="F:translation elongation factor activity"/>
    <property type="evidence" value="ECO:0007669"/>
    <property type="project" value="UniProtKB-KW"/>
</dbReference>
<reference evidence="3" key="1">
    <citation type="submission" date="2021-01" db="EMBL/GenBank/DDBJ databases">
        <title>Genome public.</title>
        <authorList>
            <person name="Liu C."/>
            <person name="Sun Q."/>
        </authorList>
    </citation>
    <scope>NUCLEOTIDE SEQUENCE [LARGE SCALE GENOMIC DNA]</scope>
    <source>
        <strain evidence="3">YIM B02505</strain>
    </source>
</reference>
<dbReference type="Proteomes" id="UP000596739">
    <property type="component" value="Unassembled WGS sequence"/>
</dbReference>
<keyword evidence="3" id="KW-1185">Reference proteome</keyword>
<keyword evidence="1" id="KW-0812">Transmembrane</keyword>
<keyword evidence="1" id="KW-1133">Transmembrane helix</keyword>
<evidence type="ECO:0000313" key="3">
    <source>
        <dbReference type="Proteomes" id="UP000596739"/>
    </source>
</evidence>
<accession>A0ABS1EUN2</accession>
<proteinExistence type="predicted"/>
<evidence type="ECO:0000256" key="1">
    <source>
        <dbReference type="SAM" id="Phobius"/>
    </source>
</evidence>
<name>A0ABS1EUN2_9CLOT</name>
<keyword evidence="2" id="KW-0648">Protein biosynthesis</keyword>
<sequence length="180" mass="20635">MNIKMTSVYLFLCVIIIVLIAYNVREPQSIKTKPYDGRNLTIGIIGDIPKVREKQVKFTKIQFSDIEKEKFDTGYDAIFITKENLSEAAKAKYAPIYKKSNIPFFFIQTEKSFIPFTLEELSYEDAADSKDQTYITGIVRNGDNITAHKYGLYNDIENEDNIKVVFTNVFQTISENVAAK</sequence>